<organism evidence="1 2">
    <name type="scientific">Paenibacillus algicola</name>
    <dbReference type="NCBI Taxonomy" id="2565926"/>
    <lineage>
        <taxon>Bacteria</taxon>
        <taxon>Bacillati</taxon>
        <taxon>Bacillota</taxon>
        <taxon>Bacilli</taxon>
        <taxon>Bacillales</taxon>
        <taxon>Paenibacillaceae</taxon>
        <taxon>Paenibacillus</taxon>
    </lineage>
</organism>
<evidence type="ECO:0000313" key="1">
    <source>
        <dbReference type="EMBL" id="QCT01160.1"/>
    </source>
</evidence>
<dbReference type="KEGG" id="palo:E6C60_0437"/>
<accession>A0A4P8XI67</accession>
<name>A0A4P8XI67_9BACL</name>
<reference evidence="1 2" key="1">
    <citation type="submission" date="2019-05" db="EMBL/GenBank/DDBJ databases">
        <authorList>
            <person name="Chen C."/>
        </authorList>
    </citation>
    <scope>NUCLEOTIDE SEQUENCE [LARGE SCALE GENOMIC DNA]</scope>
    <source>
        <strain evidence="1 2">HB172198</strain>
    </source>
</reference>
<proteinExistence type="predicted"/>
<dbReference type="EMBL" id="CP040396">
    <property type="protein sequence ID" value="QCT01160.1"/>
    <property type="molecule type" value="Genomic_DNA"/>
</dbReference>
<sequence length="40" mass="4660">MPKRNIFQFIISAIFGNLNPHFSDFRQVFLTELGVVQSFT</sequence>
<dbReference type="AlphaFoldDB" id="A0A4P8XI67"/>
<keyword evidence="2" id="KW-1185">Reference proteome</keyword>
<protein>
    <submittedName>
        <fullName evidence="1">Uncharacterized protein</fullName>
    </submittedName>
</protein>
<gene>
    <name evidence="1" type="ORF">E6C60_0437</name>
</gene>
<evidence type="ECO:0000313" key="2">
    <source>
        <dbReference type="Proteomes" id="UP000300879"/>
    </source>
</evidence>
<dbReference type="Proteomes" id="UP000300879">
    <property type="component" value="Chromosome"/>
</dbReference>